<organism evidence="2 3">
    <name type="scientific">Ruminococcus difficilis</name>
    <dbReference type="NCBI Taxonomy" id="2763069"/>
    <lineage>
        <taxon>Bacteria</taxon>
        <taxon>Bacillati</taxon>
        <taxon>Bacillota</taxon>
        <taxon>Clostridia</taxon>
        <taxon>Eubacteriales</taxon>
        <taxon>Oscillospiraceae</taxon>
        <taxon>Ruminococcus</taxon>
    </lineage>
</organism>
<dbReference type="PANTHER" id="PTHR41521:SF4">
    <property type="entry name" value="BLR0684 PROTEIN"/>
    <property type="match status" value="1"/>
</dbReference>
<name>A0A935C1S0_9FIRM</name>
<proteinExistence type="predicted"/>
<evidence type="ECO:0000313" key="3">
    <source>
        <dbReference type="Proteomes" id="UP000633365"/>
    </source>
</evidence>
<comment type="caution">
    <text evidence="2">The sequence shown here is derived from an EMBL/GenBank/DDBJ whole genome shotgun (WGS) entry which is preliminary data.</text>
</comment>
<keyword evidence="3" id="KW-1185">Reference proteome</keyword>
<dbReference type="Pfam" id="PF07045">
    <property type="entry name" value="DUF1330"/>
    <property type="match status" value="1"/>
</dbReference>
<dbReference type="Proteomes" id="UP000633365">
    <property type="component" value="Unassembled WGS sequence"/>
</dbReference>
<dbReference type="EMBL" id="JAEQMG010000099">
    <property type="protein sequence ID" value="MBK6088919.1"/>
    <property type="molecule type" value="Genomic_DNA"/>
</dbReference>
<dbReference type="SUPFAM" id="SSF54909">
    <property type="entry name" value="Dimeric alpha+beta barrel"/>
    <property type="match status" value="1"/>
</dbReference>
<dbReference type="PANTHER" id="PTHR41521">
    <property type="match status" value="1"/>
</dbReference>
<accession>A0A935C1S0</accession>
<dbReference type="AlphaFoldDB" id="A0A935C1S0"/>
<dbReference type="Gene3D" id="3.30.70.100">
    <property type="match status" value="1"/>
</dbReference>
<dbReference type="InterPro" id="IPR010753">
    <property type="entry name" value="DUF1330"/>
</dbReference>
<evidence type="ECO:0000259" key="1">
    <source>
        <dbReference type="Pfam" id="PF07045"/>
    </source>
</evidence>
<sequence length="97" mass="11248">MSCYFLIDTYIDEERGRGLYDDYIAKVKPIVESYSGEYLLRSEKVSSLSPQRTPQRVIVIRFPNREKLEACFGSEQYKAIAFERAESVDARAIIVEE</sequence>
<protein>
    <submittedName>
        <fullName evidence="2">DUF1330 domain-containing protein</fullName>
    </submittedName>
</protein>
<dbReference type="RefSeq" id="WP_201427731.1">
    <property type="nucleotide sequence ID" value="NZ_JAEQMG010000099.1"/>
</dbReference>
<reference evidence="2" key="1">
    <citation type="submission" date="2021-01" db="EMBL/GenBank/DDBJ databases">
        <title>Genome public.</title>
        <authorList>
            <person name="Liu C."/>
            <person name="Sun Q."/>
        </authorList>
    </citation>
    <scope>NUCLEOTIDE SEQUENCE</scope>
    <source>
        <strain evidence="2">M6</strain>
    </source>
</reference>
<gene>
    <name evidence="2" type="ORF">JKK62_09720</name>
</gene>
<evidence type="ECO:0000313" key="2">
    <source>
        <dbReference type="EMBL" id="MBK6088919.1"/>
    </source>
</evidence>
<feature type="domain" description="DUF1330" evidence="1">
    <location>
        <begin position="19"/>
        <end position="96"/>
    </location>
</feature>
<dbReference type="InterPro" id="IPR011008">
    <property type="entry name" value="Dimeric_a/b-barrel"/>
</dbReference>